<organism evidence="1 2">
    <name type="scientific">Gossypium arboreum</name>
    <name type="common">Tree cotton</name>
    <name type="synonym">Gossypium nanking</name>
    <dbReference type="NCBI Taxonomy" id="29729"/>
    <lineage>
        <taxon>Eukaryota</taxon>
        <taxon>Viridiplantae</taxon>
        <taxon>Streptophyta</taxon>
        <taxon>Embryophyta</taxon>
        <taxon>Tracheophyta</taxon>
        <taxon>Spermatophyta</taxon>
        <taxon>Magnoliopsida</taxon>
        <taxon>eudicotyledons</taxon>
        <taxon>Gunneridae</taxon>
        <taxon>Pentapetalae</taxon>
        <taxon>rosids</taxon>
        <taxon>malvids</taxon>
        <taxon>Malvales</taxon>
        <taxon>Malvaceae</taxon>
        <taxon>Malvoideae</taxon>
        <taxon>Gossypium</taxon>
    </lineage>
</organism>
<reference evidence="2" key="1">
    <citation type="submission" date="2014-09" db="EMBL/GenBank/DDBJ databases">
        <authorList>
            <person name="Mudge J."/>
            <person name="Ramaraj T."/>
            <person name="Lindquist I.E."/>
            <person name="Bharti A.K."/>
            <person name="Sundararajan A."/>
            <person name="Cameron C.T."/>
            <person name="Woodward J.E."/>
            <person name="May G.D."/>
            <person name="Brubaker C."/>
            <person name="Broadhvest J."/>
            <person name="Wilkins T.A."/>
        </authorList>
    </citation>
    <scope>NUCLEOTIDE SEQUENCE</scope>
    <source>
        <strain evidence="2">cv. AKA8401</strain>
    </source>
</reference>
<proteinExistence type="predicted"/>
<accession>A0A0B0NYU8</accession>
<evidence type="ECO:0000313" key="2">
    <source>
        <dbReference type="Proteomes" id="UP000032142"/>
    </source>
</evidence>
<sequence length="22" mass="2396">MDATGTLASNFLRWMVIGLSIV</sequence>
<keyword evidence="2" id="KW-1185">Reference proteome</keyword>
<protein>
    <submittedName>
        <fullName evidence="1">Uncharacterized protein</fullName>
    </submittedName>
</protein>
<gene>
    <name evidence="1" type="ORF">F383_09042</name>
</gene>
<name>A0A0B0NYU8_GOSAR</name>
<dbReference type="EMBL" id="KN409603">
    <property type="protein sequence ID" value="KHG18000.1"/>
    <property type="molecule type" value="Genomic_DNA"/>
</dbReference>
<evidence type="ECO:0000313" key="1">
    <source>
        <dbReference type="EMBL" id="KHG18000.1"/>
    </source>
</evidence>
<dbReference type="AlphaFoldDB" id="A0A0B0NYU8"/>
<dbReference type="Proteomes" id="UP000032142">
    <property type="component" value="Unassembled WGS sequence"/>
</dbReference>